<evidence type="ECO:0000313" key="2">
    <source>
        <dbReference type="Proteomes" id="UP000198642"/>
    </source>
</evidence>
<dbReference type="RefSeq" id="WP_090239997.1">
    <property type="nucleotide sequence ID" value="NZ_FOJW01000013.1"/>
</dbReference>
<dbReference type="Pfam" id="PF04229">
    <property type="entry name" value="GrpB"/>
    <property type="match status" value="1"/>
</dbReference>
<protein>
    <submittedName>
        <fullName evidence="1">GrpB domain, predicted nucleotidyltransferase, UPF0157 family</fullName>
    </submittedName>
</protein>
<organism evidence="1 2">
    <name type="scientific">Lentibacillus halodurans</name>
    <dbReference type="NCBI Taxonomy" id="237679"/>
    <lineage>
        <taxon>Bacteria</taxon>
        <taxon>Bacillati</taxon>
        <taxon>Bacillota</taxon>
        <taxon>Bacilli</taxon>
        <taxon>Bacillales</taxon>
        <taxon>Bacillaceae</taxon>
        <taxon>Lentibacillus</taxon>
    </lineage>
</organism>
<reference evidence="1 2" key="1">
    <citation type="submission" date="2016-10" db="EMBL/GenBank/DDBJ databases">
        <authorList>
            <person name="de Groot N.N."/>
        </authorList>
    </citation>
    <scope>NUCLEOTIDE SEQUENCE [LARGE SCALE GENOMIC DNA]</scope>
    <source>
        <strain evidence="1 2">CGMCC 1.3702</strain>
    </source>
</reference>
<dbReference type="Gene3D" id="3.30.460.10">
    <property type="entry name" value="Beta Polymerase, domain 2"/>
    <property type="match status" value="1"/>
</dbReference>
<gene>
    <name evidence="1" type="ORF">SAMN04488072_11325</name>
</gene>
<dbReference type="PANTHER" id="PTHR34822">
    <property type="entry name" value="GRPB DOMAIN PROTEIN (AFU_ORTHOLOGUE AFUA_1G01530)"/>
    <property type="match status" value="1"/>
</dbReference>
<dbReference type="AlphaFoldDB" id="A0A1I0ZSR7"/>
<dbReference type="SUPFAM" id="SSF81301">
    <property type="entry name" value="Nucleotidyltransferase"/>
    <property type="match status" value="1"/>
</dbReference>
<evidence type="ECO:0000313" key="1">
    <source>
        <dbReference type="EMBL" id="SFB28412.1"/>
    </source>
</evidence>
<accession>A0A1I0ZSR7</accession>
<dbReference type="InterPro" id="IPR043519">
    <property type="entry name" value="NT_sf"/>
</dbReference>
<sequence length="180" mass="21073">MRKVEVVPYDTLWPFQFDIEAQKLQRILGGETLDIYHIGSTSVKGLYAKPVIDIMPVVRDINRIDQFNRDMETLGYEAKGENDMAGRRFFRKGGDHRTHHVHIFEKGNTHIGRHLAFRDFFRHHSYEADNYSRLKLDLAARFPDDMDAYIKGKDRVVKEIERNALVWCQKGALPESEGYF</sequence>
<dbReference type="PANTHER" id="PTHR34822:SF1">
    <property type="entry name" value="GRPB FAMILY PROTEIN"/>
    <property type="match status" value="1"/>
</dbReference>
<dbReference type="InterPro" id="IPR007344">
    <property type="entry name" value="GrpB/CoaE"/>
</dbReference>
<dbReference type="GO" id="GO:0016740">
    <property type="term" value="F:transferase activity"/>
    <property type="evidence" value="ECO:0007669"/>
    <property type="project" value="UniProtKB-KW"/>
</dbReference>
<keyword evidence="1" id="KW-0808">Transferase</keyword>
<dbReference type="EMBL" id="FOJW01000013">
    <property type="protein sequence ID" value="SFB28412.1"/>
    <property type="molecule type" value="Genomic_DNA"/>
</dbReference>
<keyword evidence="2" id="KW-1185">Reference proteome</keyword>
<dbReference type="Proteomes" id="UP000198642">
    <property type="component" value="Unassembled WGS sequence"/>
</dbReference>
<dbReference type="OrthoDB" id="9799092at2"/>
<proteinExistence type="predicted"/>
<name>A0A1I0ZSR7_9BACI</name>
<dbReference type="STRING" id="237679.SAMN04488072_11325"/>